<feature type="coiled-coil region" evidence="5">
    <location>
        <begin position="223"/>
        <end position="254"/>
    </location>
</feature>
<evidence type="ECO:0000256" key="5">
    <source>
        <dbReference type="SAM" id="Coils"/>
    </source>
</evidence>
<feature type="domain" description="Translocator protein BipB-like C-terminal" evidence="8">
    <location>
        <begin position="278"/>
        <end position="596"/>
    </location>
</feature>
<organism evidence="9 10">
    <name type="scientific">Stenotrophomonas oahuensis</name>
    <dbReference type="NCBI Taxonomy" id="3003271"/>
    <lineage>
        <taxon>Bacteria</taxon>
        <taxon>Pseudomonadati</taxon>
        <taxon>Pseudomonadota</taxon>
        <taxon>Gammaproteobacteria</taxon>
        <taxon>Lysobacterales</taxon>
        <taxon>Lysobacteraceae</taxon>
        <taxon>Stenotrophomonas</taxon>
    </lineage>
</organism>
<feature type="compositionally biased region" description="Basic and acidic residues" evidence="6">
    <location>
        <begin position="63"/>
        <end position="75"/>
    </location>
</feature>
<accession>A0ABY9YQF5</accession>
<keyword evidence="5" id="KW-0175">Coiled coil</keyword>
<feature type="transmembrane region" description="Helical" evidence="7">
    <location>
        <begin position="422"/>
        <end position="439"/>
    </location>
</feature>
<sequence>MNFSAAIGATPYAFTGAAGKSSEQSAKSAAGFGAASMQQIQAIDEQVVAQLAKAATEQASEAHTTKPQDPGKPELRQADMPRLQRAAHAQNPGTPGQPQAPMTPEAALLMFSMMLGDTLNLENSRKLASQLELVKQRLAAHAATAEELSEAIRLAQAVVDAAQSEVGLAEGELSAALQALKDAQAEVARLERELEQAPPEEQEALRAQLEAAKGKVAAQQGTVDALHAKLNEVLNTLNNALKDLEDFKQQADKLDPSRSISARGDEGARTNQSELEFLLAVLQKLIGDANLKKFAKDTEFVQAMLKAREAENMRRSEEYQRELEKAEQAQKKMGCLGKIIGWVITVVAVVAAPFTGGASMAMAGIGLALAIGQEFGFDPLGKVLEPIMKLVMKLVQEVAKVVGSVLKALGVPDNIVDKIKDVVALIAVAAMVVAVAFISKKAASTVAVQTITKAVTKAVTEAISKALPAMVKAAAHTVKNTVDDVAASLSKTVSKVVGSDADTLAVRAGQATKAMHVMQFGNQAAMGVGNIVIADMYVDAAKLQAELEEGMADSAIFRDLIQMILDYYLQTNTLIAALFQEMTEVRAIQDETASHITSRIGAAA</sequence>
<name>A0ABY9YQF5_9GAMM</name>
<feature type="transmembrane region" description="Helical" evidence="7">
    <location>
        <begin position="339"/>
        <end position="372"/>
    </location>
</feature>
<evidence type="ECO:0000256" key="6">
    <source>
        <dbReference type="SAM" id="MobiDB-lite"/>
    </source>
</evidence>
<proteinExistence type="inferred from homology"/>
<evidence type="ECO:0000313" key="9">
    <source>
        <dbReference type="EMBL" id="WNH52957.1"/>
    </source>
</evidence>
<evidence type="ECO:0000256" key="4">
    <source>
        <dbReference type="ARBA" id="ARBA00035640"/>
    </source>
</evidence>
<keyword evidence="2" id="KW-1043">Host membrane</keyword>
<evidence type="ECO:0000256" key="3">
    <source>
        <dbReference type="ARBA" id="ARBA00023026"/>
    </source>
</evidence>
<dbReference type="Pfam" id="PF04888">
    <property type="entry name" value="SseC"/>
    <property type="match status" value="1"/>
</dbReference>
<gene>
    <name evidence="9" type="primary">sctE</name>
    <name evidence="9" type="ORF">PDM29_01425</name>
</gene>
<keyword evidence="3" id="KW-0843">Virulence</keyword>
<evidence type="ECO:0000259" key="8">
    <source>
        <dbReference type="Pfam" id="PF04888"/>
    </source>
</evidence>
<dbReference type="Gene3D" id="1.20.120.330">
    <property type="entry name" value="Nucleotidyltransferases domain 2"/>
    <property type="match status" value="2"/>
</dbReference>
<protein>
    <submittedName>
        <fullName evidence="9">Type III secretion system translocon subunit SctE</fullName>
    </submittedName>
</protein>
<evidence type="ECO:0000256" key="1">
    <source>
        <dbReference type="ARBA" id="ARBA00004301"/>
    </source>
</evidence>
<dbReference type="EMBL" id="CP115541">
    <property type="protein sequence ID" value="WNH52957.1"/>
    <property type="molecule type" value="Genomic_DNA"/>
</dbReference>
<keyword evidence="7" id="KW-1133">Transmembrane helix</keyword>
<dbReference type="RefSeq" id="WP_311192125.1">
    <property type="nucleotide sequence ID" value="NZ_CP115541.1"/>
</dbReference>
<feature type="region of interest" description="Disordered" evidence="6">
    <location>
        <begin position="54"/>
        <end position="75"/>
    </location>
</feature>
<dbReference type="InterPro" id="IPR006972">
    <property type="entry name" value="BipB-like_C"/>
</dbReference>
<feature type="coiled-coil region" evidence="5">
    <location>
        <begin position="131"/>
        <end position="193"/>
    </location>
</feature>
<comment type="similarity">
    <text evidence="4">Belongs to the SctE/SipB/YopB family.</text>
</comment>
<reference evidence="9 10" key="1">
    <citation type="submission" date="2022-12" db="EMBL/GenBank/DDBJ databases">
        <title>Two new species, Stenotrophomonas aracearum and Stenotrophomonas oahuensis, isolated from Anthurium (Araceae family) in Hawaii.</title>
        <authorList>
            <person name="Chunag S.C."/>
            <person name="Dobhal S."/>
            <person name="Alvarez A."/>
            <person name="Arif M."/>
        </authorList>
    </citation>
    <scope>NUCLEOTIDE SEQUENCE [LARGE SCALE GENOMIC DNA]</scope>
    <source>
        <strain evidence="9 10">A5586</strain>
    </source>
</reference>
<evidence type="ECO:0000256" key="2">
    <source>
        <dbReference type="ARBA" id="ARBA00022870"/>
    </source>
</evidence>
<keyword evidence="10" id="KW-1185">Reference proteome</keyword>
<evidence type="ECO:0000256" key="7">
    <source>
        <dbReference type="SAM" id="Phobius"/>
    </source>
</evidence>
<dbReference type="Proteomes" id="UP001302072">
    <property type="component" value="Chromosome"/>
</dbReference>
<keyword evidence="7" id="KW-0812">Transmembrane</keyword>
<evidence type="ECO:0000313" key="10">
    <source>
        <dbReference type="Proteomes" id="UP001302072"/>
    </source>
</evidence>
<keyword evidence="7" id="KW-0472">Membrane</keyword>
<comment type="subcellular location">
    <subcellularLocation>
        <location evidence="1">Host membrane</location>
        <topology evidence="1">Multi-pass membrane protein</topology>
    </subcellularLocation>
</comment>